<dbReference type="Gene3D" id="1.10.1660.10">
    <property type="match status" value="1"/>
</dbReference>
<keyword evidence="4" id="KW-1185">Reference proteome</keyword>
<dbReference type="SUPFAM" id="SSF46955">
    <property type="entry name" value="Putative DNA-binding domain"/>
    <property type="match status" value="1"/>
</dbReference>
<dbReference type="EMBL" id="CP072110">
    <property type="protein sequence ID" value="QTH64275.1"/>
    <property type="molecule type" value="Genomic_DNA"/>
</dbReference>
<dbReference type="GO" id="GO:0003677">
    <property type="term" value="F:DNA binding"/>
    <property type="evidence" value="ECO:0007669"/>
    <property type="project" value="UniProtKB-KW"/>
</dbReference>
<evidence type="ECO:0000259" key="2">
    <source>
        <dbReference type="PROSITE" id="PS50937"/>
    </source>
</evidence>
<keyword evidence="1" id="KW-0238">DNA-binding</keyword>
<name>A0A975HII3_9GAMM</name>
<dbReference type="Proteomes" id="UP000682739">
    <property type="component" value="Chromosome"/>
</dbReference>
<feature type="domain" description="HTH merR-type" evidence="2">
    <location>
        <begin position="1"/>
        <end position="58"/>
    </location>
</feature>
<evidence type="ECO:0000313" key="4">
    <source>
        <dbReference type="Proteomes" id="UP000682739"/>
    </source>
</evidence>
<dbReference type="GO" id="GO:0003700">
    <property type="term" value="F:DNA-binding transcription factor activity"/>
    <property type="evidence" value="ECO:0007669"/>
    <property type="project" value="InterPro"/>
</dbReference>
<dbReference type="InterPro" id="IPR009061">
    <property type="entry name" value="DNA-bd_dom_put_sf"/>
</dbReference>
<dbReference type="PANTHER" id="PTHR30204:SF90">
    <property type="entry name" value="HTH-TYPE TRANSCRIPTIONAL ACTIVATOR MTA"/>
    <property type="match status" value="1"/>
</dbReference>
<dbReference type="KEGG" id="psym:J1N51_01970"/>
<dbReference type="PANTHER" id="PTHR30204">
    <property type="entry name" value="REDOX-CYCLING DRUG-SENSING TRANSCRIPTIONAL ACTIVATOR SOXR"/>
    <property type="match status" value="1"/>
</dbReference>
<evidence type="ECO:0000313" key="3">
    <source>
        <dbReference type="EMBL" id="QTH64275.1"/>
    </source>
</evidence>
<dbReference type="PROSITE" id="PS50937">
    <property type="entry name" value="HTH_MERR_2"/>
    <property type="match status" value="1"/>
</dbReference>
<accession>A0A975HII3</accession>
<gene>
    <name evidence="3" type="ORF">J1N51_01970</name>
</gene>
<organism evidence="3 4">
    <name type="scientific">Psychrosphaera ytuae</name>
    <dbReference type="NCBI Taxonomy" id="2820710"/>
    <lineage>
        <taxon>Bacteria</taxon>
        <taxon>Pseudomonadati</taxon>
        <taxon>Pseudomonadota</taxon>
        <taxon>Gammaproteobacteria</taxon>
        <taxon>Alteromonadales</taxon>
        <taxon>Pseudoalteromonadaceae</taxon>
        <taxon>Psychrosphaera</taxon>
    </lineage>
</organism>
<dbReference type="InterPro" id="IPR000551">
    <property type="entry name" value="MerR-type_HTH_dom"/>
</dbReference>
<evidence type="ECO:0000256" key="1">
    <source>
        <dbReference type="ARBA" id="ARBA00023125"/>
    </source>
</evidence>
<dbReference type="AlphaFoldDB" id="A0A975HII3"/>
<dbReference type="InterPro" id="IPR047057">
    <property type="entry name" value="MerR_fam"/>
</dbReference>
<sequence>MSRSTLLYYDKINLLKPSGRSQANYRLYSASDLEAMEKISMYRSAGLSLENISEILNSEQTDASNVLENRLLELHREMASLREQQRNLISLLGKDSSLRTTHSMDKDQWVKILRATGMNDEAMHKWHIEFERQLPEMHKDFLESLGCDEEEVKRIRAWSRSARV</sequence>
<dbReference type="Pfam" id="PF13411">
    <property type="entry name" value="MerR_1"/>
    <property type="match status" value="1"/>
</dbReference>
<reference evidence="3" key="1">
    <citation type="submission" date="2021-03" db="EMBL/GenBank/DDBJ databases">
        <title>Description of Psychrosphaera ytuae sp. nov. isolated from deep sea sediment of South China Sea.</title>
        <authorList>
            <person name="Zhang J."/>
            <person name="Xu X.-D."/>
        </authorList>
    </citation>
    <scope>NUCLEOTIDE SEQUENCE</scope>
    <source>
        <strain evidence="3">MTZ26</strain>
    </source>
</reference>
<protein>
    <submittedName>
        <fullName evidence="3">MerR family transcriptional regulator</fullName>
    </submittedName>
</protein>
<proteinExistence type="predicted"/>
<dbReference type="SMART" id="SM00422">
    <property type="entry name" value="HTH_MERR"/>
    <property type="match status" value="1"/>
</dbReference>